<evidence type="ECO:0000313" key="2">
    <source>
        <dbReference type="Proteomes" id="UP000440713"/>
    </source>
</evidence>
<name>A0A6N7XEN2_9FIRM</name>
<evidence type="ECO:0000313" key="1">
    <source>
        <dbReference type="EMBL" id="MST62812.1"/>
    </source>
</evidence>
<dbReference type="Proteomes" id="UP000440713">
    <property type="component" value="Unassembled WGS sequence"/>
</dbReference>
<dbReference type="EMBL" id="VUNE01000004">
    <property type="protein sequence ID" value="MST62812.1"/>
    <property type="molecule type" value="Genomic_DNA"/>
</dbReference>
<dbReference type="AlphaFoldDB" id="A0A6N7XEN2"/>
<organism evidence="1 2">
    <name type="scientific">Peptostreptococcus porci</name>
    <dbReference type="NCBI Taxonomy" id="2652282"/>
    <lineage>
        <taxon>Bacteria</taxon>
        <taxon>Bacillati</taxon>
        <taxon>Bacillota</taxon>
        <taxon>Clostridia</taxon>
        <taxon>Peptostreptococcales</taxon>
        <taxon>Peptostreptococcaceae</taxon>
        <taxon>Peptostreptococcus</taxon>
    </lineage>
</organism>
<keyword evidence="2" id="KW-1185">Reference proteome</keyword>
<protein>
    <submittedName>
        <fullName evidence="1">Uncharacterized protein</fullName>
    </submittedName>
</protein>
<gene>
    <name evidence="1" type="ORF">FYJ71_07505</name>
</gene>
<dbReference type="RefSeq" id="WP_154538240.1">
    <property type="nucleotide sequence ID" value="NZ_VUNE01000004.1"/>
</dbReference>
<proteinExistence type="predicted"/>
<comment type="caution">
    <text evidence="1">The sequence shown here is derived from an EMBL/GenBank/DDBJ whole genome shotgun (WGS) entry which is preliminary data.</text>
</comment>
<sequence length="97" mass="11270">MKNNRIRLTSYIGPDLDELLQVYMDENNIPTKSQALERILIEFKYMKQEIEFLRAIISGRSYEIDAPKSPVNASKNDFVVIDKVKNSIDEIFSNMPD</sequence>
<accession>A0A6N7XEN2</accession>
<reference evidence="1 2" key="1">
    <citation type="submission" date="2019-08" db="EMBL/GenBank/DDBJ databases">
        <title>In-depth cultivation of the pig gut microbiome towards novel bacterial diversity and tailored functional studies.</title>
        <authorList>
            <person name="Wylensek D."/>
            <person name="Hitch T.C.A."/>
            <person name="Clavel T."/>
        </authorList>
    </citation>
    <scope>NUCLEOTIDE SEQUENCE [LARGE SCALE GENOMIC DNA]</scope>
    <source>
        <strain evidence="1 2">WCA-SAB-591-4A-A</strain>
    </source>
</reference>